<organism evidence="1 2">
    <name type="scientific">Mucilaginibacter lutimaris</name>
    <dbReference type="NCBI Taxonomy" id="931629"/>
    <lineage>
        <taxon>Bacteria</taxon>
        <taxon>Pseudomonadati</taxon>
        <taxon>Bacteroidota</taxon>
        <taxon>Sphingobacteriia</taxon>
        <taxon>Sphingobacteriales</taxon>
        <taxon>Sphingobacteriaceae</taxon>
        <taxon>Mucilaginibacter</taxon>
    </lineage>
</organism>
<dbReference type="GO" id="GO:0051301">
    <property type="term" value="P:cell division"/>
    <property type="evidence" value="ECO:0007669"/>
    <property type="project" value="UniProtKB-KW"/>
</dbReference>
<name>A0ABW2ZCJ7_9SPHI</name>
<evidence type="ECO:0000313" key="2">
    <source>
        <dbReference type="Proteomes" id="UP001597073"/>
    </source>
</evidence>
<keyword evidence="1" id="KW-0131">Cell cycle</keyword>
<dbReference type="RefSeq" id="WP_377137604.1">
    <property type="nucleotide sequence ID" value="NZ_JBHTIA010000003.1"/>
</dbReference>
<dbReference type="EMBL" id="JBHTIA010000003">
    <property type="protein sequence ID" value="MFD0763480.1"/>
    <property type="molecule type" value="Genomic_DNA"/>
</dbReference>
<keyword evidence="2" id="KW-1185">Reference proteome</keyword>
<dbReference type="SUPFAM" id="SSF55961">
    <property type="entry name" value="Bet v1-like"/>
    <property type="match status" value="1"/>
</dbReference>
<gene>
    <name evidence="1" type="ORF">ACFQZI_01355</name>
</gene>
<reference evidence="2" key="1">
    <citation type="journal article" date="2019" name="Int. J. Syst. Evol. Microbiol.">
        <title>The Global Catalogue of Microorganisms (GCM) 10K type strain sequencing project: providing services to taxonomists for standard genome sequencing and annotation.</title>
        <authorList>
            <consortium name="The Broad Institute Genomics Platform"/>
            <consortium name="The Broad Institute Genome Sequencing Center for Infectious Disease"/>
            <person name="Wu L."/>
            <person name="Ma J."/>
        </authorList>
    </citation>
    <scope>NUCLEOTIDE SEQUENCE [LARGE SCALE GENOMIC DNA]</scope>
    <source>
        <strain evidence="2">CCUG 60742</strain>
    </source>
</reference>
<sequence>MSKIVLTTIINAPAQRCFDVSRDIDVHVASTAHTGERAIAGRTSGLIGAGETVTWRAKHFGVWQNLTSKITEFDSPNYFADEMIEGAFKSFTHKHYFIGDDKQTIMRDEFIFASPLGLLGKLANWLFLKRYMTALLLKRNEVIKKVAERAKLLA</sequence>
<keyword evidence="1" id="KW-0132">Cell division</keyword>
<dbReference type="Gene3D" id="3.30.530.20">
    <property type="match status" value="1"/>
</dbReference>
<accession>A0ABW2ZCJ7</accession>
<dbReference type="CDD" id="cd07820">
    <property type="entry name" value="SRPBCC_3"/>
    <property type="match status" value="1"/>
</dbReference>
<evidence type="ECO:0000313" key="1">
    <source>
        <dbReference type="EMBL" id="MFD0763480.1"/>
    </source>
</evidence>
<proteinExistence type="predicted"/>
<comment type="caution">
    <text evidence="1">The sequence shown here is derived from an EMBL/GenBank/DDBJ whole genome shotgun (WGS) entry which is preliminary data.</text>
</comment>
<protein>
    <submittedName>
        <fullName evidence="1">Cell division protein</fullName>
    </submittedName>
</protein>
<dbReference type="InterPro" id="IPR023393">
    <property type="entry name" value="START-like_dom_sf"/>
</dbReference>
<dbReference type="Proteomes" id="UP001597073">
    <property type="component" value="Unassembled WGS sequence"/>
</dbReference>